<dbReference type="Proteomes" id="UP000494269">
    <property type="component" value="Unassembled WGS sequence"/>
</dbReference>
<organism evidence="1 2">
    <name type="scientific">Achromobacter kerstersii</name>
    <dbReference type="NCBI Taxonomy" id="1353890"/>
    <lineage>
        <taxon>Bacteria</taxon>
        <taxon>Pseudomonadati</taxon>
        <taxon>Pseudomonadota</taxon>
        <taxon>Betaproteobacteria</taxon>
        <taxon>Burkholderiales</taxon>
        <taxon>Alcaligenaceae</taxon>
        <taxon>Achromobacter</taxon>
    </lineage>
</organism>
<dbReference type="RefSeq" id="WP_175169332.1">
    <property type="nucleotide sequence ID" value="NZ_CADIJQ010000001.1"/>
</dbReference>
<evidence type="ECO:0000313" key="2">
    <source>
        <dbReference type="Proteomes" id="UP000494269"/>
    </source>
</evidence>
<dbReference type="EMBL" id="CADIJQ010000001">
    <property type="protein sequence ID" value="CAB3681172.1"/>
    <property type="molecule type" value="Genomic_DNA"/>
</dbReference>
<dbReference type="AlphaFoldDB" id="A0A6S6ZKY2"/>
<sequence length="78" mass="8936">MKRLPTMTKLEETQNATRWKAQFPSTAMTIGAVYHVTTYPGSDLVFVETWVKRRMVNGERVKQSIRQAIKVPALARKS</sequence>
<gene>
    <name evidence="1" type="ORF">LMG3441_01602</name>
</gene>
<reference evidence="1 2" key="1">
    <citation type="submission" date="2020-04" db="EMBL/GenBank/DDBJ databases">
        <authorList>
            <person name="De Canck E."/>
        </authorList>
    </citation>
    <scope>NUCLEOTIDE SEQUENCE [LARGE SCALE GENOMIC DNA]</scope>
    <source>
        <strain evidence="1 2">LMG 3441</strain>
    </source>
</reference>
<evidence type="ECO:0000313" key="1">
    <source>
        <dbReference type="EMBL" id="CAB3681172.1"/>
    </source>
</evidence>
<protein>
    <submittedName>
        <fullName evidence="1">Uncharacterized protein</fullName>
    </submittedName>
</protein>
<proteinExistence type="predicted"/>
<keyword evidence="2" id="KW-1185">Reference proteome</keyword>
<name>A0A6S6ZKY2_9BURK</name>
<accession>A0A6S6ZKY2</accession>